<dbReference type="Gene3D" id="3.90.1310.10">
    <property type="entry name" value="Penicillin-binding protein 2a (Domain 2)"/>
    <property type="match status" value="1"/>
</dbReference>
<dbReference type="InterPro" id="IPR036138">
    <property type="entry name" value="PBP_dimer_sf"/>
</dbReference>
<keyword evidence="2 3" id="KW-0472">Membrane</keyword>
<dbReference type="SUPFAM" id="SSF54184">
    <property type="entry name" value="Penicillin-binding protein 2x (pbp-2x), c-terminal domain"/>
    <property type="match status" value="1"/>
</dbReference>
<evidence type="ECO:0000259" key="4">
    <source>
        <dbReference type="PROSITE" id="PS51178"/>
    </source>
</evidence>
<dbReference type="AlphaFoldDB" id="A0A519BGT9"/>
<dbReference type="InterPro" id="IPR050515">
    <property type="entry name" value="Beta-lactam/transpept"/>
</dbReference>
<dbReference type="SUPFAM" id="SSF56519">
    <property type="entry name" value="Penicillin binding protein dimerisation domain"/>
    <property type="match status" value="1"/>
</dbReference>
<dbReference type="CDD" id="cd06575">
    <property type="entry name" value="PASTA_Pbp2x-like_2"/>
    <property type="match status" value="1"/>
</dbReference>
<dbReference type="GO" id="GO:0008658">
    <property type="term" value="F:penicillin binding"/>
    <property type="evidence" value="ECO:0007669"/>
    <property type="project" value="InterPro"/>
</dbReference>
<keyword evidence="3" id="KW-0812">Transmembrane</keyword>
<accession>A0A519BGT9</accession>
<keyword evidence="3" id="KW-1133">Transmembrane helix</keyword>
<dbReference type="Gene3D" id="3.40.710.10">
    <property type="entry name" value="DD-peptidase/beta-lactamase superfamily"/>
    <property type="match status" value="1"/>
</dbReference>
<gene>
    <name evidence="5" type="ORF">EVJ46_05575</name>
</gene>
<evidence type="ECO:0000313" key="5">
    <source>
        <dbReference type="EMBL" id="RZD16487.1"/>
    </source>
</evidence>
<dbReference type="GO" id="GO:0071555">
    <property type="term" value="P:cell wall organization"/>
    <property type="evidence" value="ECO:0007669"/>
    <property type="project" value="TreeGrafter"/>
</dbReference>
<comment type="caution">
    <text evidence="5">The sequence shown here is derived from an EMBL/GenBank/DDBJ whole genome shotgun (WGS) entry which is preliminary data.</text>
</comment>
<dbReference type="Pfam" id="PF03717">
    <property type="entry name" value="PBP_dimer"/>
    <property type="match status" value="1"/>
</dbReference>
<sequence>MNKIWKTTMKVRILIVFSLIFVFGGLLLIKAFYLQVIDAAPLRKMADAQFHTKIYFTPKRGNIYSANGGLLATSIDVDGIALDPLMIKHKYKVGKELSQLLDIKLKKVIRELNLNLQFTWLKKKVSNRTADKIESLGVGGISIIKQPVRYYPDGDLLAHVLGFVGINDNGLSGIEYKYNKILKGNKKALKIMHDGLGQDIFIRGFGLEKETHGDNIYLTINKKLQYITEHYLDKEAKAADSRGAFAIIMDPNTGAILAMADYPAFNPNYYWRYKPRYWRNRAVTDDFEPGSTMKPFIISGAMQDGIIKPDTIINGHHGAYYIDGITVHDVEDWFGKLTINQLIEYSCNVCACQVGMKMGKQRLWYWLKRWGFLAQPHAGLLGESSGIDRPVSKWSQVGPCEEAFGQGAAITGLQEITALSAIANGGFLMKPYIIKKIVNPYGKVLFMAKPKVIRRVINSKTDREIKYMMRLVVKGGTGQYCKLIDYKVSGKTGTGQIANPKTGTYYKNLYTASFMAFVPYKHPKLAMLVVQEKPLKISYYGGAVSAPVVREVFKRALNILNISPGNKAYEKQVHAMALNNVQVVSSTAKNSINKKNLIGKNNHNIGIMPNLQGDTILSAIKNINGYDENITVKGSGFLYYQNIKPGTKIKKNQIIVLKFKP</sequence>
<dbReference type="Gene3D" id="3.30.450.330">
    <property type="match status" value="1"/>
</dbReference>
<evidence type="ECO:0000313" key="6">
    <source>
        <dbReference type="Proteomes" id="UP000316562"/>
    </source>
</evidence>
<dbReference type="PROSITE" id="PS51178">
    <property type="entry name" value="PASTA"/>
    <property type="match status" value="1"/>
</dbReference>
<organism evidence="5 6">
    <name type="scientific">Acididesulfobacter guangdongensis</name>
    <dbReference type="NCBI Taxonomy" id="2597225"/>
    <lineage>
        <taxon>Bacteria</taxon>
        <taxon>Deltaproteobacteria</taxon>
        <taxon>Candidatus Acidulodesulfobacterales</taxon>
        <taxon>Candidatus Acididesulfobacter</taxon>
    </lineage>
</organism>
<evidence type="ECO:0000256" key="3">
    <source>
        <dbReference type="SAM" id="Phobius"/>
    </source>
</evidence>
<feature type="domain" description="PASTA" evidence="4">
    <location>
        <begin position="602"/>
        <end position="661"/>
    </location>
</feature>
<name>A0A519BGT9_ACIG2</name>
<protein>
    <recommendedName>
        <fullName evidence="4">PASTA domain-containing protein</fullName>
    </recommendedName>
</protein>
<dbReference type="InterPro" id="IPR001460">
    <property type="entry name" value="PCN-bd_Tpept"/>
</dbReference>
<feature type="transmembrane region" description="Helical" evidence="3">
    <location>
        <begin position="12"/>
        <end position="34"/>
    </location>
</feature>
<comment type="subcellular location">
    <subcellularLocation>
        <location evidence="1">Membrane</location>
    </subcellularLocation>
</comment>
<dbReference type="InterPro" id="IPR005543">
    <property type="entry name" value="PASTA_dom"/>
</dbReference>
<dbReference type="InterPro" id="IPR012338">
    <property type="entry name" value="Beta-lactam/transpept-like"/>
</dbReference>
<proteinExistence type="predicted"/>
<dbReference type="Pfam" id="PF00905">
    <property type="entry name" value="Transpeptidase"/>
    <property type="match status" value="1"/>
</dbReference>
<reference evidence="5 6" key="1">
    <citation type="journal article" date="2019" name="ISME J.">
        <title>Insights into ecological role of a new deltaproteobacterial order Candidatus Acidulodesulfobacterales by metagenomics and metatranscriptomics.</title>
        <authorList>
            <person name="Tan S."/>
            <person name="Liu J."/>
            <person name="Fang Y."/>
            <person name="Hedlund B.P."/>
            <person name="Lian Z.H."/>
            <person name="Huang L.Y."/>
            <person name="Li J.T."/>
            <person name="Huang L.N."/>
            <person name="Li W.J."/>
            <person name="Jiang H.C."/>
            <person name="Dong H.L."/>
            <person name="Shu W.S."/>
        </authorList>
    </citation>
    <scope>NUCLEOTIDE SEQUENCE [LARGE SCALE GENOMIC DNA]</scope>
    <source>
        <strain evidence="5">AP2</strain>
    </source>
</reference>
<dbReference type="InterPro" id="IPR005311">
    <property type="entry name" value="PBP_dimer"/>
</dbReference>
<dbReference type="Proteomes" id="UP000316562">
    <property type="component" value="Unassembled WGS sequence"/>
</dbReference>
<dbReference type="SUPFAM" id="SSF56601">
    <property type="entry name" value="beta-lactamase/transpeptidase-like"/>
    <property type="match status" value="1"/>
</dbReference>
<dbReference type="PANTHER" id="PTHR30627:SF1">
    <property type="entry name" value="PEPTIDOGLYCAN D,D-TRANSPEPTIDASE FTSI"/>
    <property type="match status" value="1"/>
</dbReference>
<evidence type="ECO:0000256" key="2">
    <source>
        <dbReference type="ARBA" id="ARBA00023136"/>
    </source>
</evidence>
<dbReference type="PANTHER" id="PTHR30627">
    <property type="entry name" value="PEPTIDOGLYCAN D,D-TRANSPEPTIDASE"/>
    <property type="match status" value="1"/>
</dbReference>
<evidence type="ECO:0000256" key="1">
    <source>
        <dbReference type="ARBA" id="ARBA00004370"/>
    </source>
</evidence>
<dbReference type="EMBL" id="SGBC01000002">
    <property type="protein sequence ID" value="RZD16487.1"/>
    <property type="molecule type" value="Genomic_DNA"/>
</dbReference>
<dbReference type="GO" id="GO:0005886">
    <property type="term" value="C:plasma membrane"/>
    <property type="evidence" value="ECO:0007669"/>
    <property type="project" value="TreeGrafter"/>
</dbReference>